<evidence type="ECO:0000313" key="1">
    <source>
        <dbReference type="EMBL" id="KAH3860166.1"/>
    </source>
</evidence>
<dbReference type="AlphaFoldDB" id="A0A9D4LLJ6"/>
<proteinExistence type="predicted"/>
<gene>
    <name evidence="1" type="ORF">DPMN_023057</name>
</gene>
<keyword evidence="2" id="KW-1185">Reference proteome</keyword>
<dbReference type="EMBL" id="JAIWYP010000002">
    <property type="protein sequence ID" value="KAH3860166.1"/>
    <property type="molecule type" value="Genomic_DNA"/>
</dbReference>
<accession>A0A9D4LLJ6</accession>
<comment type="caution">
    <text evidence="1">The sequence shown here is derived from an EMBL/GenBank/DDBJ whole genome shotgun (WGS) entry which is preliminary data.</text>
</comment>
<organism evidence="1 2">
    <name type="scientific">Dreissena polymorpha</name>
    <name type="common">Zebra mussel</name>
    <name type="synonym">Mytilus polymorpha</name>
    <dbReference type="NCBI Taxonomy" id="45954"/>
    <lineage>
        <taxon>Eukaryota</taxon>
        <taxon>Metazoa</taxon>
        <taxon>Spiralia</taxon>
        <taxon>Lophotrochozoa</taxon>
        <taxon>Mollusca</taxon>
        <taxon>Bivalvia</taxon>
        <taxon>Autobranchia</taxon>
        <taxon>Heteroconchia</taxon>
        <taxon>Euheterodonta</taxon>
        <taxon>Imparidentia</taxon>
        <taxon>Neoheterodontei</taxon>
        <taxon>Myida</taxon>
        <taxon>Dreissenoidea</taxon>
        <taxon>Dreissenidae</taxon>
        <taxon>Dreissena</taxon>
    </lineage>
</organism>
<dbReference type="Proteomes" id="UP000828390">
    <property type="component" value="Unassembled WGS sequence"/>
</dbReference>
<name>A0A9D4LLJ6_DREPO</name>
<reference evidence="1" key="2">
    <citation type="submission" date="2020-11" db="EMBL/GenBank/DDBJ databases">
        <authorList>
            <person name="McCartney M.A."/>
            <person name="Auch B."/>
            <person name="Kono T."/>
            <person name="Mallez S."/>
            <person name="Becker A."/>
            <person name="Gohl D.M."/>
            <person name="Silverstein K.A.T."/>
            <person name="Koren S."/>
            <person name="Bechman K.B."/>
            <person name="Herman A."/>
            <person name="Abrahante J.E."/>
            <person name="Garbe J."/>
        </authorList>
    </citation>
    <scope>NUCLEOTIDE SEQUENCE</scope>
    <source>
        <strain evidence="1">Duluth1</strain>
        <tissue evidence="1">Whole animal</tissue>
    </source>
</reference>
<sequence length="106" mass="12274">MAFNNGQLTTQANWLINIRHTLAFTNGQMTTQANWLINIRHTLAFTNGQMTTQAKRLINIRHTLAFTNGQMTNRIMHQSLARRSHYIHLCVGLRTDYCYESVSFMS</sequence>
<evidence type="ECO:0000313" key="2">
    <source>
        <dbReference type="Proteomes" id="UP000828390"/>
    </source>
</evidence>
<protein>
    <submittedName>
        <fullName evidence="1">Uncharacterized protein</fullName>
    </submittedName>
</protein>
<reference evidence="1" key="1">
    <citation type="journal article" date="2019" name="bioRxiv">
        <title>The Genome of the Zebra Mussel, Dreissena polymorpha: A Resource for Invasive Species Research.</title>
        <authorList>
            <person name="McCartney M.A."/>
            <person name="Auch B."/>
            <person name="Kono T."/>
            <person name="Mallez S."/>
            <person name="Zhang Y."/>
            <person name="Obille A."/>
            <person name="Becker A."/>
            <person name="Abrahante J.E."/>
            <person name="Garbe J."/>
            <person name="Badalamenti J.P."/>
            <person name="Herman A."/>
            <person name="Mangelson H."/>
            <person name="Liachko I."/>
            <person name="Sullivan S."/>
            <person name="Sone E.D."/>
            <person name="Koren S."/>
            <person name="Silverstein K.A.T."/>
            <person name="Beckman K.B."/>
            <person name="Gohl D.M."/>
        </authorList>
    </citation>
    <scope>NUCLEOTIDE SEQUENCE</scope>
    <source>
        <strain evidence="1">Duluth1</strain>
        <tissue evidence="1">Whole animal</tissue>
    </source>
</reference>